<protein>
    <submittedName>
        <fullName evidence="5">Uncharacterized protein</fullName>
    </submittedName>
</protein>
<dbReference type="PANTHER" id="PTHR23220:SF133">
    <property type="entry name" value="INTEGRIN ALPHA-PS2"/>
    <property type="match status" value="1"/>
</dbReference>
<dbReference type="OrthoDB" id="344301at2"/>
<feature type="signal peptide" evidence="4">
    <location>
        <begin position="1"/>
        <end position="22"/>
    </location>
</feature>
<keyword evidence="6" id="KW-1185">Reference proteome</keyword>
<dbReference type="Pfam" id="PF01839">
    <property type="entry name" value="FG-GAP"/>
    <property type="match status" value="1"/>
</dbReference>
<evidence type="ECO:0000256" key="1">
    <source>
        <dbReference type="ARBA" id="ARBA00022729"/>
    </source>
</evidence>
<keyword evidence="2" id="KW-0677">Repeat</keyword>
<keyword evidence="1 4" id="KW-0732">Signal</keyword>
<gene>
    <name evidence="5" type="ordered locus">MLP_16010</name>
</gene>
<organism evidence="5 6">
    <name type="scientific">Microlunatus phosphovorus (strain ATCC 700054 / DSM 10555 / JCM 9379 / NBRC 101784 / NCIMB 13414 / VKM Ac-1990 / NM-1)</name>
    <dbReference type="NCBI Taxonomy" id="1032480"/>
    <lineage>
        <taxon>Bacteria</taxon>
        <taxon>Bacillati</taxon>
        <taxon>Actinomycetota</taxon>
        <taxon>Actinomycetes</taxon>
        <taxon>Propionibacteriales</taxon>
        <taxon>Propionibacteriaceae</taxon>
        <taxon>Microlunatus</taxon>
    </lineage>
</organism>
<dbReference type="InterPro" id="IPR013517">
    <property type="entry name" value="FG-GAP"/>
</dbReference>
<dbReference type="SMART" id="SM00191">
    <property type="entry name" value="Int_alpha"/>
    <property type="match status" value="5"/>
</dbReference>
<proteinExistence type="predicted"/>
<accession>F5XRC5</accession>
<dbReference type="GO" id="GO:0009897">
    <property type="term" value="C:external side of plasma membrane"/>
    <property type="evidence" value="ECO:0007669"/>
    <property type="project" value="TreeGrafter"/>
</dbReference>
<dbReference type="Proteomes" id="UP000007947">
    <property type="component" value="Chromosome"/>
</dbReference>
<dbReference type="GO" id="GO:0007160">
    <property type="term" value="P:cell-matrix adhesion"/>
    <property type="evidence" value="ECO:0007669"/>
    <property type="project" value="TreeGrafter"/>
</dbReference>
<dbReference type="GO" id="GO:0098609">
    <property type="term" value="P:cell-cell adhesion"/>
    <property type="evidence" value="ECO:0007669"/>
    <property type="project" value="TreeGrafter"/>
</dbReference>
<dbReference type="GO" id="GO:0005178">
    <property type="term" value="F:integrin binding"/>
    <property type="evidence" value="ECO:0007669"/>
    <property type="project" value="TreeGrafter"/>
</dbReference>
<evidence type="ECO:0000256" key="4">
    <source>
        <dbReference type="SAM" id="SignalP"/>
    </source>
</evidence>
<dbReference type="Gene3D" id="2.130.10.130">
    <property type="entry name" value="Integrin alpha, N-terminal"/>
    <property type="match status" value="2"/>
</dbReference>
<reference evidence="5 6" key="1">
    <citation type="submission" date="2011-05" db="EMBL/GenBank/DDBJ databases">
        <title>Whole genome sequence of Microlunatus phosphovorus NM-1.</title>
        <authorList>
            <person name="Hosoyama A."/>
            <person name="Sasaki K."/>
            <person name="Harada T."/>
            <person name="Igarashi R."/>
            <person name="Kawakoshi A."/>
            <person name="Sasagawa M."/>
            <person name="Fukada J."/>
            <person name="Nakamura S."/>
            <person name="Katano Y."/>
            <person name="Hanada S."/>
            <person name="Kamagata Y."/>
            <person name="Nakamura N."/>
            <person name="Yamazaki S."/>
            <person name="Fujita N."/>
        </authorList>
    </citation>
    <scope>NUCLEOTIDE SEQUENCE [LARGE SCALE GENOMIC DNA]</scope>
    <source>
        <strain evidence="6">ATCC 700054 / DSM 10555 / JCM 9379 / NBRC 101784 / NCIMB 13414 / VKM Ac-1990 / NM-1</strain>
    </source>
</reference>
<evidence type="ECO:0000256" key="2">
    <source>
        <dbReference type="ARBA" id="ARBA00022737"/>
    </source>
</evidence>
<dbReference type="RefSeq" id="WP_013862498.1">
    <property type="nucleotide sequence ID" value="NC_015635.1"/>
</dbReference>
<evidence type="ECO:0000313" key="5">
    <source>
        <dbReference type="EMBL" id="BAK34615.1"/>
    </source>
</evidence>
<evidence type="ECO:0000256" key="3">
    <source>
        <dbReference type="ARBA" id="ARBA00023180"/>
    </source>
</evidence>
<dbReference type="eggNOG" id="COG5555">
    <property type="taxonomic scope" value="Bacteria"/>
</dbReference>
<dbReference type="GO" id="GO:0033627">
    <property type="term" value="P:cell adhesion mediated by integrin"/>
    <property type="evidence" value="ECO:0007669"/>
    <property type="project" value="TreeGrafter"/>
</dbReference>
<dbReference type="InterPro" id="IPR013519">
    <property type="entry name" value="Int_alpha_beta-p"/>
</dbReference>
<dbReference type="HOGENOM" id="CLU_044344_0_0_11"/>
<dbReference type="GO" id="GO:0007229">
    <property type="term" value="P:integrin-mediated signaling pathway"/>
    <property type="evidence" value="ECO:0007669"/>
    <property type="project" value="TreeGrafter"/>
</dbReference>
<dbReference type="SUPFAM" id="SSF69318">
    <property type="entry name" value="Integrin alpha N-terminal domain"/>
    <property type="match status" value="1"/>
</dbReference>
<dbReference type="PROSITE" id="PS51470">
    <property type="entry name" value="FG_GAP"/>
    <property type="match status" value="1"/>
</dbReference>
<dbReference type="STRING" id="1032480.MLP_16010"/>
<dbReference type="PANTHER" id="PTHR23220">
    <property type="entry name" value="INTEGRIN ALPHA"/>
    <property type="match status" value="1"/>
</dbReference>
<dbReference type="EMBL" id="AP012204">
    <property type="protein sequence ID" value="BAK34615.1"/>
    <property type="molecule type" value="Genomic_DNA"/>
</dbReference>
<sequence>MGTLVAIGLAAGLLQVPVPAEAAVEPCYEAGELDINGDGYADAVVGDPEATVAGQAQAGRIVVLYGDADGRLGEGGRVVVTQATIGQVPEAGDRFGAAVATAHVDTDACLDVVVAAPYEDLGAATDAGVGHVIYGSLAGLNGGTSPTQVTQAQAGGVVEAGDRFGFSVAAADNLGHDTSVVAFGAPYEDLGAAVDTGAVNALQFSDSILVLPREITQSTPGVVGTSESSDLFGFSLAYGYDLINTYSSWDLVVGAPGEDIGKLNSAGAVTVINGVHDYPPDVFPSQSWNQDSPGVPGAAETGDLFGCSVATSVVDSYAPGSKQHVAVGAPGEAIGSRTTAGAVQLFSSTGSGLVPGKSISQNTAGVLGTAEKGDRFGFRVALLNAPKLRLAVSIPYEDIGSVTDAGSVQVFSVSNPADDKAYDAASAGAAGARTTGGRYGYALSAIQADNENVFAVGSPYHGTGRVHLITYNSSGYASRSWLPGSGGVPGGAARFGASIGGYDNTP</sequence>
<dbReference type="AlphaFoldDB" id="F5XRC5"/>
<dbReference type="GO" id="GO:0008305">
    <property type="term" value="C:integrin complex"/>
    <property type="evidence" value="ECO:0007669"/>
    <property type="project" value="TreeGrafter"/>
</dbReference>
<evidence type="ECO:0000313" key="6">
    <source>
        <dbReference type="Proteomes" id="UP000007947"/>
    </source>
</evidence>
<dbReference type="InterPro" id="IPR028994">
    <property type="entry name" value="Integrin_alpha_N"/>
</dbReference>
<dbReference type="KEGG" id="mph:MLP_16010"/>
<keyword evidence="3" id="KW-0325">Glycoprotein</keyword>
<name>F5XRC5_MICPN</name>
<feature type="chain" id="PRO_5003334639" evidence="4">
    <location>
        <begin position="23"/>
        <end position="506"/>
    </location>
</feature>